<gene>
    <name evidence="1" type="ORF">CLAFUR5_08602</name>
</gene>
<dbReference type="KEGG" id="ffu:CLAFUR5_08602"/>
<dbReference type="AlphaFoldDB" id="A0A9Q8LDV1"/>
<dbReference type="Proteomes" id="UP000756132">
    <property type="component" value="Chromosome 3"/>
</dbReference>
<dbReference type="Gene3D" id="3.90.180.10">
    <property type="entry name" value="Medium-chain alcohol dehydrogenases, catalytic domain"/>
    <property type="match status" value="1"/>
</dbReference>
<protein>
    <submittedName>
        <fullName evidence="1">Uncharacterized protein</fullName>
    </submittedName>
</protein>
<dbReference type="GeneID" id="71988480"/>
<dbReference type="Gene3D" id="3.40.50.720">
    <property type="entry name" value="NAD(P)-binding Rossmann-like Domain"/>
    <property type="match status" value="1"/>
</dbReference>
<proteinExistence type="predicted"/>
<dbReference type="OrthoDB" id="3509362at2759"/>
<organism evidence="1 2">
    <name type="scientific">Passalora fulva</name>
    <name type="common">Tomato leaf mold</name>
    <name type="synonym">Cladosporium fulvum</name>
    <dbReference type="NCBI Taxonomy" id="5499"/>
    <lineage>
        <taxon>Eukaryota</taxon>
        <taxon>Fungi</taxon>
        <taxon>Dikarya</taxon>
        <taxon>Ascomycota</taxon>
        <taxon>Pezizomycotina</taxon>
        <taxon>Dothideomycetes</taxon>
        <taxon>Dothideomycetidae</taxon>
        <taxon>Mycosphaerellales</taxon>
        <taxon>Mycosphaerellaceae</taxon>
        <taxon>Fulvia</taxon>
    </lineage>
</organism>
<evidence type="ECO:0000313" key="1">
    <source>
        <dbReference type="EMBL" id="UJO14873.1"/>
    </source>
</evidence>
<accession>A0A9Q8LDV1</accession>
<dbReference type="EMBL" id="CP090165">
    <property type="protein sequence ID" value="UJO14873.1"/>
    <property type="molecule type" value="Genomic_DNA"/>
</dbReference>
<reference evidence="1" key="2">
    <citation type="journal article" date="2022" name="Microb. Genom.">
        <title>A chromosome-scale genome assembly of the tomato pathogen Cladosporium fulvum reveals a compartmentalized genome architecture and the presence of a dispensable chromosome.</title>
        <authorList>
            <person name="Zaccaron A.Z."/>
            <person name="Chen L.H."/>
            <person name="Samaras A."/>
            <person name="Stergiopoulos I."/>
        </authorList>
    </citation>
    <scope>NUCLEOTIDE SEQUENCE</scope>
    <source>
        <strain evidence="1">Race5_Kim</strain>
    </source>
</reference>
<sequence length="87" mass="9832">MHDPNAFMKQLTFSWELMLSKSVHQYEPESQGDILQRAAKSYDNGTLVSLQSERSVLSVENLIKAHEKLESGKTIGKIGLEIQDDIQ</sequence>
<dbReference type="Pfam" id="PF13602">
    <property type="entry name" value="ADH_zinc_N_2"/>
    <property type="match status" value="1"/>
</dbReference>
<keyword evidence="2" id="KW-1185">Reference proteome</keyword>
<reference evidence="1" key="1">
    <citation type="submission" date="2021-12" db="EMBL/GenBank/DDBJ databases">
        <authorList>
            <person name="Zaccaron A."/>
            <person name="Stergiopoulos I."/>
        </authorList>
    </citation>
    <scope>NUCLEOTIDE SEQUENCE</scope>
    <source>
        <strain evidence="1">Race5_Kim</strain>
    </source>
</reference>
<evidence type="ECO:0000313" key="2">
    <source>
        <dbReference type="Proteomes" id="UP000756132"/>
    </source>
</evidence>
<name>A0A9Q8LDV1_PASFU</name>
<dbReference type="RefSeq" id="XP_047759239.1">
    <property type="nucleotide sequence ID" value="XM_047907750.1"/>
</dbReference>